<dbReference type="PANTHER" id="PTHR30419">
    <property type="entry name" value="HTH-TYPE TRANSCRIPTIONAL REGULATOR YBHD"/>
    <property type="match status" value="1"/>
</dbReference>
<dbReference type="InterPro" id="IPR000847">
    <property type="entry name" value="LysR_HTH_N"/>
</dbReference>
<feature type="region of interest" description="Disordered" evidence="5">
    <location>
        <begin position="1"/>
        <end position="29"/>
    </location>
</feature>
<dbReference type="GO" id="GO:0005829">
    <property type="term" value="C:cytosol"/>
    <property type="evidence" value="ECO:0007669"/>
    <property type="project" value="TreeGrafter"/>
</dbReference>
<name>A0A4Q6XVS5_9SPHN</name>
<protein>
    <submittedName>
        <fullName evidence="7">LysR family transcriptional regulator</fullName>
    </submittedName>
</protein>
<dbReference type="PRINTS" id="PR00039">
    <property type="entry name" value="HTHLYSR"/>
</dbReference>
<dbReference type="SUPFAM" id="SSF53850">
    <property type="entry name" value="Periplasmic binding protein-like II"/>
    <property type="match status" value="1"/>
</dbReference>
<dbReference type="SUPFAM" id="SSF46785">
    <property type="entry name" value="Winged helix' DNA-binding domain"/>
    <property type="match status" value="1"/>
</dbReference>
<dbReference type="CDD" id="cd08440">
    <property type="entry name" value="PBP2_LTTR_like_4"/>
    <property type="match status" value="1"/>
</dbReference>
<evidence type="ECO:0000256" key="2">
    <source>
        <dbReference type="ARBA" id="ARBA00023015"/>
    </source>
</evidence>
<dbReference type="AlphaFoldDB" id="A0A4Q6XVS5"/>
<feature type="domain" description="HTH lysR-type" evidence="6">
    <location>
        <begin position="69"/>
        <end position="126"/>
    </location>
</feature>
<keyword evidence="8" id="KW-1185">Reference proteome</keyword>
<dbReference type="Gene3D" id="1.10.10.10">
    <property type="entry name" value="Winged helix-like DNA-binding domain superfamily/Winged helix DNA-binding domain"/>
    <property type="match status" value="1"/>
</dbReference>
<evidence type="ECO:0000256" key="5">
    <source>
        <dbReference type="SAM" id="MobiDB-lite"/>
    </source>
</evidence>
<dbReference type="Proteomes" id="UP000292085">
    <property type="component" value="Unassembled WGS sequence"/>
</dbReference>
<evidence type="ECO:0000313" key="7">
    <source>
        <dbReference type="EMBL" id="RZF64041.1"/>
    </source>
</evidence>
<dbReference type="InterPro" id="IPR036390">
    <property type="entry name" value="WH_DNA-bd_sf"/>
</dbReference>
<evidence type="ECO:0000256" key="4">
    <source>
        <dbReference type="ARBA" id="ARBA00023163"/>
    </source>
</evidence>
<dbReference type="GO" id="GO:0003700">
    <property type="term" value="F:DNA-binding transcription factor activity"/>
    <property type="evidence" value="ECO:0007669"/>
    <property type="project" value="InterPro"/>
</dbReference>
<dbReference type="PANTHER" id="PTHR30419:SF30">
    <property type="entry name" value="LYSR FAMILY TRANSCRIPTIONAL REGULATOR"/>
    <property type="match status" value="1"/>
</dbReference>
<comment type="caution">
    <text evidence="7">The sequence shown here is derived from an EMBL/GenBank/DDBJ whole genome shotgun (WGS) entry which is preliminary data.</text>
</comment>
<accession>A0A4Q6XVS5</accession>
<dbReference type="Gene3D" id="3.40.190.290">
    <property type="match status" value="1"/>
</dbReference>
<dbReference type="Pfam" id="PF00126">
    <property type="entry name" value="HTH_1"/>
    <property type="match status" value="1"/>
</dbReference>
<evidence type="ECO:0000313" key="8">
    <source>
        <dbReference type="Proteomes" id="UP000292085"/>
    </source>
</evidence>
<evidence type="ECO:0000259" key="6">
    <source>
        <dbReference type="PROSITE" id="PS50931"/>
    </source>
</evidence>
<dbReference type="GO" id="GO:0003677">
    <property type="term" value="F:DNA binding"/>
    <property type="evidence" value="ECO:0007669"/>
    <property type="project" value="UniProtKB-KW"/>
</dbReference>
<dbReference type="InterPro" id="IPR050950">
    <property type="entry name" value="HTH-type_LysR_regulators"/>
</dbReference>
<dbReference type="EMBL" id="SGIS01000018">
    <property type="protein sequence ID" value="RZF64041.1"/>
    <property type="molecule type" value="Genomic_DNA"/>
</dbReference>
<reference evidence="7 8" key="1">
    <citation type="submission" date="2019-02" db="EMBL/GenBank/DDBJ databases">
        <authorList>
            <person name="Li Y."/>
        </authorList>
    </citation>
    <scope>NUCLEOTIDE SEQUENCE [LARGE SCALE GENOMIC DNA]</scope>
    <source>
        <strain evidence="7 8">3-7</strain>
    </source>
</reference>
<keyword evidence="4" id="KW-0804">Transcription</keyword>
<dbReference type="Pfam" id="PF03466">
    <property type="entry name" value="LysR_substrate"/>
    <property type="match status" value="1"/>
</dbReference>
<evidence type="ECO:0000256" key="1">
    <source>
        <dbReference type="ARBA" id="ARBA00009437"/>
    </source>
</evidence>
<dbReference type="OrthoDB" id="7500534at2"/>
<gene>
    <name evidence="7" type="ORF">EWE75_12770</name>
</gene>
<organism evidence="7 8">
    <name type="scientific">Sphingomonas populi</name>
    <dbReference type="NCBI Taxonomy" id="2484750"/>
    <lineage>
        <taxon>Bacteria</taxon>
        <taxon>Pseudomonadati</taxon>
        <taxon>Pseudomonadota</taxon>
        <taxon>Alphaproteobacteria</taxon>
        <taxon>Sphingomonadales</taxon>
        <taxon>Sphingomonadaceae</taxon>
        <taxon>Sphingomonas</taxon>
    </lineage>
</organism>
<comment type="similarity">
    <text evidence="1">Belongs to the LysR transcriptional regulatory family.</text>
</comment>
<keyword evidence="2" id="KW-0805">Transcription regulation</keyword>
<dbReference type="InterPro" id="IPR005119">
    <property type="entry name" value="LysR_subst-bd"/>
</dbReference>
<keyword evidence="3" id="KW-0238">DNA-binding</keyword>
<feature type="compositionally biased region" description="Basic residues" evidence="5">
    <location>
        <begin position="9"/>
        <end position="29"/>
    </location>
</feature>
<sequence>MGRGWYRQRTPHRQHQIPPHRARSNHHRSPCVFMPSYRLQSSIIKIEDLHISIRRRYRSRRRWIMRRTPSLSSLRLFMQVAITRSFSETARLANLSQPALSRTIKLLEEELGVRLFDRNSRNVALTPAGAALLPTVERLASDFDLAFEELQQTFAGQRGRVIVGALPSAAAHLLPAIIAGFRQTHPQVEVILRDNLSGALYQQMLDRLIDFAITTRPGSGDGFRFDPIMDDECVLVCRRQDADDIATPVDWTVFSNRPFIAMEPRSSVRLLTDAAFAKTDLLVRPLYECSQLATVGGLVSAGLGITLLPLSTLPMLGVGGDVAWRRMAPPRVSREIGVVRLENRTVSPAAEAFLAAVMAGLQSILKADCSIR</sequence>
<dbReference type="PROSITE" id="PS50931">
    <property type="entry name" value="HTH_LYSR"/>
    <property type="match status" value="1"/>
</dbReference>
<proteinExistence type="inferred from homology"/>
<evidence type="ECO:0000256" key="3">
    <source>
        <dbReference type="ARBA" id="ARBA00023125"/>
    </source>
</evidence>
<dbReference type="InterPro" id="IPR036388">
    <property type="entry name" value="WH-like_DNA-bd_sf"/>
</dbReference>
<dbReference type="FunFam" id="1.10.10.10:FF:000001">
    <property type="entry name" value="LysR family transcriptional regulator"/>
    <property type="match status" value="1"/>
</dbReference>